<dbReference type="eggNOG" id="COG5295">
    <property type="taxonomic scope" value="Bacteria"/>
</dbReference>
<evidence type="ECO:0000313" key="2">
    <source>
        <dbReference type="Proteomes" id="UP000001399"/>
    </source>
</evidence>
<dbReference type="STRING" id="648757.Rvan_1418"/>
<sequence>MCAALVLASGAAHADSWGQIPFISATLGDMPNRLCMGAPDPAHQHDIGCPSYSPYLTSGGLLGVGTSSPTATLQVSGSFIVSTSAQTTNPSLYVGTNGNVGIGTTALAEKLRIEGNIKMPANSYIDYGSNWADGTFSIRNSGTDILTVGSTSQFTSHLPIRTNDGDIFLPGYGFRDQQGVGMRRISSNKLGLLTNYVDWLVINSTGNVGIGTATPTTALEVSGTISATNLVINGVPITGGATSSDRITSNTDNVTVNGTTHTISFTTNGSVANYLDSSGRLVTTGISVTTNQLSATTGYFSGNVGIGVAPTASGTLHVKGTIYRSNGAYESTIDSSGLSISSPNGTSSNIRFTQVGISDWTITNKAGTGSLAFQLSGVPLMEILPSGKIGLGTITPTTALEVSGTISATHFVGDGSGLTGLAASGDRITSGTTAVTVNGATSTISFTTNNVVTGYVDSSGRLITPGISVTTNQLSATTGYFSGYVNIGNATSGKLGWNGSLNNSISFSPGYTKIAGNPYIQLGSDSVWSLLAYPTNTSLNAGVLIRAPVDDKPALVVFPKNPTHTADLQQWQDSSGNVLAEVTNSGSLGIGTTTPTATLQVSGSFIVSTSGQTTNPSLYVGTDGNVGIGTAIPSTTLSVSGTGSFGSIISSYGLLGSLNNSTGLLLSLGGNSGGSSSIVSVLGSASNRQPASAITFVGTGNVGGWQGGEIRFQTIPAGDSNNLRDRLTIKSDGTIGIGTTAPNANLEVSGTISATHFVGDGSGLTNLSVQGDRITSGTTAVTVNSATSTISFTTNGSVANYVDSSGRLVTTGISVTTNQLSATTAYFSGDVGIGSAFVVQQSPNNTGTDNFYAGHQAGVLNTSGYHNAGVSERALSANTTGNENTAFGYIALGLNTTGYWNTGLGAGANYTNVSGSENTAVGADALNKNLANNNTAVGSQALAANTTGTLNDAFGRNALKANTTGSNNAAFGGGALGSNVDGSGNIAIGSAALNGNIHGNTNVGIGIYSLLTSTGNDNIAIGNSAGSNLTTGNANILLGFNVNAPSNTTSNWLNIGNIISGSIATTGVIGFGGSVTVAGTVSATRFVGDGSGLTGIATGSTDRITSGTASVIANQNTGVSVSAPMDVSGNVAVSGTVSGNAMQLTGAGTPTCDAAHKGLVYYNDAAGTIEVCRP</sequence>
<dbReference type="Proteomes" id="UP000001399">
    <property type="component" value="Chromosome"/>
</dbReference>
<dbReference type="HOGENOM" id="CLU_273724_0_0_5"/>
<accession>E3I6M8</accession>
<dbReference type="KEGG" id="rva:Rvan_1418"/>
<dbReference type="EMBL" id="CP002292">
    <property type="protein sequence ID" value="ADP70675.1"/>
    <property type="molecule type" value="Genomic_DNA"/>
</dbReference>
<organism evidence="1 2">
    <name type="scientific">Rhodomicrobium vannielii (strain ATCC 17100 / DSM 162 / LMG 4299 / NCIMB 10020 / ATH 3.1.1)</name>
    <dbReference type="NCBI Taxonomy" id="648757"/>
    <lineage>
        <taxon>Bacteria</taxon>
        <taxon>Pseudomonadati</taxon>
        <taxon>Pseudomonadota</taxon>
        <taxon>Alphaproteobacteria</taxon>
        <taxon>Hyphomicrobiales</taxon>
        <taxon>Hyphomicrobiaceae</taxon>
        <taxon>Rhodomicrobium</taxon>
    </lineage>
</organism>
<keyword evidence="2" id="KW-1185">Reference proteome</keyword>
<name>E3I6M8_RHOVT</name>
<protein>
    <submittedName>
        <fullName evidence="1">Uncharacterized protein</fullName>
    </submittedName>
</protein>
<reference evidence="2" key="1">
    <citation type="journal article" date="2011" name="J. Bacteriol.">
        <title>Genome sequences of eight morphologically diverse alphaproteobacteria.</title>
        <authorList>
            <consortium name="US DOE Joint Genome Institute"/>
            <person name="Brown P.J."/>
            <person name="Kysela D.T."/>
            <person name="Buechlein A."/>
            <person name="Hemmerich C."/>
            <person name="Brun Y.V."/>
        </authorList>
    </citation>
    <scope>NUCLEOTIDE SEQUENCE [LARGE SCALE GENOMIC DNA]</scope>
    <source>
        <strain evidence="2">ATCC 17100 / ATH 3.1.1 / DSM 162 / LMG 4299</strain>
    </source>
</reference>
<proteinExistence type="predicted"/>
<dbReference type="AlphaFoldDB" id="E3I6M8"/>
<evidence type="ECO:0000313" key="1">
    <source>
        <dbReference type="EMBL" id="ADP70675.1"/>
    </source>
</evidence>
<gene>
    <name evidence="1" type="ordered locus">Rvan_1418</name>
</gene>